<sequence>MTAETEYILIILPVSEPVASVDALRHKFPQAKVVYHFAQAPASGAFDSDKIWTNVTILVTLFHVPSSIKDAPRLRLVHLASSGVNHLIGTAIYDNPSISITSSSGCASPQIAEWVMMTALITNWDYHYLHEKQQNRRWVRTSSGRDAHMVRNLVGQKLGIVGYGSIGRQVARNAKAMGMVVLAYTATPKSTPESRRDSGYIVPGTGDPSGEIPSAWYHGGDKASLHEFLAQDLDMLVLCVPSTKETTGLLGKTELEILCSSGRKPLLANVSRGTAIEQDALVEALRNGSLRGAALDVSDPEPLPSHDPLWDAHNVIIHPHISAGGMTDVYLARVFDALSQNISKLQGGERLLNQVNRKAGY</sequence>
<keyword evidence="1" id="KW-0560">Oxidoreductase</keyword>
<dbReference type="Proteomes" id="UP000053259">
    <property type="component" value="Unassembled WGS sequence"/>
</dbReference>
<dbReference type="VEuPathDB" id="FungiDB:PV09_04281"/>
<evidence type="ECO:0000313" key="5">
    <source>
        <dbReference type="Proteomes" id="UP000053259"/>
    </source>
</evidence>
<keyword evidence="5" id="KW-1185">Reference proteome</keyword>
<evidence type="ECO:0000256" key="1">
    <source>
        <dbReference type="ARBA" id="ARBA00023002"/>
    </source>
</evidence>
<dbReference type="SUPFAM" id="SSF51735">
    <property type="entry name" value="NAD(P)-binding Rossmann-fold domains"/>
    <property type="match status" value="1"/>
</dbReference>
<accession>A0A0D1YV66</accession>
<dbReference type="SUPFAM" id="SSF52283">
    <property type="entry name" value="Formate/glycerate dehydrogenase catalytic domain-like"/>
    <property type="match status" value="1"/>
</dbReference>
<organism evidence="4 5">
    <name type="scientific">Verruconis gallopava</name>
    <dbReference type="NCBI Taxonomy" id="253628"/>
    <lineage>
        <taxon>Eukaryota</taxon>
        <taxon>Fungi</taxon>
        <taxon>Dikarya</taxon>
        <taxon>Ascomycota</taxon>
        <taxon>Pezizomycotina</taxon>
        <taxon>Dothideomycetes</taxon>
        <taxon>Pleosporomycetidae</taxon>
        <taxon>Venturiales</taxon>
        <taxon>Sympoventuriaceae</taxon>
        <taxon>Verruconis</taxon>
    </lineage>
</organism>
<dbReference type="InParanoid" id="A0A0D1YV66"/>
<dbReference type="InterPro" id="IPR036291">
    <property type="entry name" value="NAD(P)-bd_dom_sf"/>
</dbReference>
<dbReference type="GO" id="GO:0051287">
    <property type="term" value="F:NAD binding"/>
    <property type="evidence" value="ECO:0007669"/>
    <property type="project" value="InterPro"/>
</dbReference>
<dbReference type="Gene3D" id="3.40.50.720">
    <property type="entry name" value="NAD(P)-binding Rossmann-like Domain"/>
    <property type="match status" value="2"/>
</dbReference>
<dbReference type="RefSeq" id="XP_016214396.1">
    <property type="nucleotide sequence ID" value="XM_016357604.1"/>
</dbReference>
<feature type="domain" description="D-isomer specific 2-hydroxyacid dehydrogenase NAD-binding" evidence="3">
    <location>
        <begin position="119"/>
        <end position="192"/>
    </location>
</feature>
<dbReference type="GO" id="GO:0016491">
    <property type="term" value="F:oxidoreductase activity"/>
    <property type="evidence" value="ECO:0007669"/>
    <property type="project" value="UniProtKB-KW"/>
</dbReference>
<dbReference type="HOGENOM" id="CLU_019796_1_0_1"/>
<evidence type="ECO:0000313" key="4">
    <source>
        <dbReference type="EMBL" id="KIW04527.1"/>
    </source>
</evidence>
<feature type="domain" description="D-isomer specific 2-hydroxyacid dehydrogenase NAD-binding" evidence="3">
    <location>
        <begin position="219"/>
        <end position="322"/>
    </location>
</feature>
<dbReference type="AlphaFoldDB" id="A0A0D1YV66"/>
<dbReference type="InterPro" id="IPR029752">
    <property type="entry name" value="D-isomer_DH_CS1"/>
</dbReference>
<proteinExistence type="predicted"/>
<reference evidence="4 5" key="1">
    <citation type="submission" date="2015-01" db="EMBL/GenBank/DDBJ databases">
        <title>The Genome Sequence of Ochroconis gallopava CBS43764.</title>
        <authorList>
            <consortium name="The Broad Institute Genomics Platform"/>
            <person name="Cuomo C."/>
            <person name="de Hoog S."/>
            <person name="Gorbushina A."/>
            <person name="Stielow B."/>
            <person name="Teixiera M."/>
            <person name="Abouelleil A."/>
            <person name="Chapman S.B."/>
            <person name="Priest M."/>
            <person name="Young S.K."/>
            <person name="Wortman J."/>
            <person name="Nusbaum C."/>
            <person name="Birren B."/>
        </authorList>
    </citation>
    <scope>NUCLEOTIDE SEQUENCE [LARGE SCALE GENOMIC DNA]</scope>
    <source>
        <strain evidence="4 5">CBS 43764</strain>
    </source>
</reference>
<dbReference type="InterPro" id="IPR006140">
    <property type="entry name" value="D-isomer_DH_NAD-bd"/>
</dbReference>
<dbReference type="OrthoDB" id="298012at2759"/>
<name>A0A0D1YV66_9PEZI</name>
<dbReference type="PANTHER" id="PTHR43333:SF1">
    <property type="entry name" value="D-ISOMER SPECIFIC 2-HYDROXYACID DEHYDROGENASE NAD-BINDING DOMAIN-CONTAINING PROTEIN"/>
    <property type="match status" value="1"/>
</dbReference>
<evidence type="ECO:0000256" key="2">
    <source>
        <dbReference type="ARBA" id="ARBA00023027"/>
    </source>
</evidence>
<dbReference type="EMBL" id="KN847540">
    <property type="protein sequence ID" value="KIW04527.1"/>
    <property type="molecule type" value="Genomic_DNA"/>
</dbReference>
<dbReference type="STRING" id="253628.A0A0D1YV66"/>
<evidence type="ECO:0000259" key="3">
    <source>
        <dbReference type="Pfam" id="PF02826"/>
    </source>
</evidence>
<dbReference type="PROSITE" id="PS00065">
    <property type="entry name" value="D_2_HYDROXYACID_DH_1"/>
    <property type="match status" value="1"/>
</dbReference>
<dbReference type="GeneID" id="27312254"/>
<keyword evidence="2" id="KW-0520">NAD</keyword>
<protein>
    <recommendedName>
        <fullName evidence="3">D-isomer specific 2-hydroxyacid dehydrogenase NAD-binding domain-containing protein</fullName>
    </recommendedName>
</protein>
<dbReference type="Pfam" id="PF02826">
    <property type="entry name" value="2-Hacid_dh_C"/>
    <property type="match status" value="2"/>
</dbReference>
<dbReference type="PANTHER" id="PTHR43333">
    <property type="entry name" value="2-HACID_DH_C DOMAIN-CONTAINING PROTEIN"/>
    <property type="match status" value="1"/>
</dbReference>
<gene>
    <name evidence="4" type="ORF">PV09_04281</name>
</gene>